<gene>
    <name evidence="1" type="ORF">GCM10017764_14050</name>
</gene>
<reference evidence="2" key="1">
    <citation type="journal article" date="2019" name="Int. J. Syst. Evol. Microbiol.">
        <title>The Global Catalogue of Microorganisms (GCM) 10K type strain sequencing project: providing services to taxonomists for standard genome sequencing and annotation.</title>
        <authorList>
            <consortium name="The Broad Institute Genomics Platform"/>
            <consortium name="The Broad Institute Genome Sequencing Center for Infectious Disease"/>
            <person name="Wu L."/>
            <person name="Ma J."/>
        </authorList>
    </citation>
    <scope>NUCLEOTIDE SEQUENCE [LARGE SCALE GENOMIC DNA]</scope>
    <source>
        <strain evidence="2">CGMCC 1.12966</strain>
    </source>
</reference>
<sequence>MYAPVYLGEKYAPTQRVQTFYSTKDIKQSFQVIGHMNAPTSRTTSGQARTKRLVVEKAKQIGADAVVFSGLDRQANDKTTDDYSIKVEVIKFN</sequence>
<name>A0ABQ3HX93_9SPHI</name>
<dbReference type="EMBL" id="BNAF01000004">
    <property type="protein sequence ID" value="GHE32065.1"/>
    <property type="molecule type" value="Genomic_DNA"/>
</dbReference>
<keyword evidence="2" id="KW-1185">Reference proteome</keyword>
<organism evidence="1 2">
    <name type="scientific">Sphingobacterium griseoflavum</name>
    <dbReference type="NCBI Taxonomy" id="1474952"/>
    <lineage>
        <taxon>Bacteria</taxon>
        <taxon>Pseudomonadati</taxon>
        <taxon>Bacteroidota</taxon>
        <taxon>Sphingobacteriia</taxon>
        <taxon>Sphingobacteriales</taxon>
        <taxon>Sphingobacteriaceae</taxon>
        <taxon>Sphingobacterium</taxon>
    </lineage>
</organism>
<comment type="caution">
    <text evidence="1">The sequence shown here is derived from an EMBL/GenBank/DDBJ whole genome shotgun (WGS) entry which is preliminary data.</text>
</comment>
<accession>A0ABQ3HX93</accession>
<dbReference type="Proteomes" id="UP000620550">
    <property type="component" value="Unassembled WGS sequence"/>
</dbReference>
<proteinExistence type="predicted"/>
<evidence type="ECO:0000313" key="1">
    <source>
        <dbReference type="EMBL" id="GHE32065.1"/>
    </source>
</evidence>
<protein>
    <submittedName>
        <fullName evidence="1">Uncharacterized protein</fullName>
    </submittedName>
</protein>
<evidence type="ECO:0000313" key="2">
    <source>
        <dbReference type="Proteomes" id="UP000620550"/>
    </source>
</evidence>